<keyword evidence="2" id="KW-1185">Reference proteome</keyword>
<name>A0ABT9XLK6_9BACL</name>
<sequence length="68" mass="8020">MQSMEDYRFRPLESPLAWSQAEKQLRPSSEAHRIMTTVYHITADGIYPYGIFPDESTKEKRTKDLSRK</sequence>
<gene>
    <name evidence="1" type="ORF">J2S03_003044</name>
</gene>
<comment type="caution">
    <text evidence="1">The sequence shown here is derived from an EMBL/GenBank/DDBJ whole genome shotgun (WGS) entry which is preliminary data.</text>
</comment>
<accession>A0ABT9XLK6</accession>
<organism evidence="1 2">
    <name type="scientific">Alicyclobacillus cycloheptanicus</name>
    <dbReference type="NCBI Taxonomy" id="1457"/>
    <lineage>
        <taxon>Bacteria</taxon>
        <taxon>Bacillati</taxon>
        <taxon>Bacillota</taxon>
        <taxon>Bacilli</taxon>
        <taxon>Bacillales</taxon>
        <taxon>Alicyclobacillaceae</taxon>
        <taxon>Alicyclobacillus</taxon>
    </lineage>
</organism>
<dbReference type="EMBL" id="JAUSTP010000033">
    <property type="protein sequence ID" value="MDQ0191175.1"/>
    <property type="molecule type" value="Genomic_DNA"/>
</dbReference>
<protein>
    <submittedName>
        <fullName evidence="1">Uncharacterized protein</fullName>
    </submittedName>
</protein>
<proteinExistence type="predicted"/>
<evidence type="ECO:0000313" key="2">
    <source>
        <dbReference type="Proteomes" id="UP001232973"/>
    </source>
</evidence>
<evidence type="ECO:0000313" key="1">
    <source>
        <dbReference type="EMBL" id="MDQ0191175.1"/>
    </source>
</evidence>
<reference evidence="1 2" key="1">
    <citation type="submission" date="2023-07" db="EMBL/GenBank/DDBJ databases">
        <title>Genomic Encyclopedia of Type Strains, Phase IV (KMG-IV): sequencing the most valuable type-strain genomes for metagenomic binning, comparative biology and taxonomic classification.</title>
        <authorList>
            <person name="Goeker M."/>
        </authorList>
    </citation>
    <scope>NUCLEOTIDE SEQUENCE [LARGE SCALE GENOMIC DNA]</scope>
    <source>
        <strain evidence="1 2">DSM 4006</strain>
    </source>
</reference>
<dbReference type="Proteomes" id="UP001232973">
    <property type="component" value="Unassembled WGS sequence"/>
</dbReference>